<dbReference type="InterPro" id="IPR050641">
    <property type="entry name" value="RIFMO-like"/>
</dbReference>
<keyword evidence="5" id="KW-1133">Transmembrane helix</keyword>
<dbReference type="Gene3D" id="3.30.9.10">
    <property type="entry name" value="D-Amino Acid Oxidase, subunit A, domain 2"/>
    <property type="match status" value="1"/>
</dbReference>
<sequence length="611" mass="68393">MPTYSSVSKVDVLIIGAGPAGLMCALWMARLGINARVVEKRATPVAAGQADGIQSRTFEILDSFGLDQIWRESTHVKEATFWDPDENGKIHRSSRVPNNMKGLSRFDCTGTIHQGVIEGFLIRAIRASASVPSHPEVRIEGNIAPSSLHIDATLIDDQDAYPVMVTLKHFDENAQPGAEELVLAKYLEFRLRGETTAAIWGAMDIIPVTDFQAADIRVRSMVRSTSGGSLMIIPRENKLVRLYIQLTDSLSTNGRLTRSMVTPKVLIETARRILSPYTIDFTYIHWWSAYRIGQRSGDHFDKQGRIFLAGDAVHTHSPKAGQGMNVSMQDTYNLAVIPTYDMERKLVAKELIAFDRKFSELLSMHSAKDIMETSVELKQFFKKAPLFTTGIGVNYASSILTLVDNEAHGLAKYTVPGKRFASCQVTNHSDGRIWELHHRTPSDGRFRIMVFGGNIANDEQRFAVNTLGQWLGKTLIPRYPLINICPIVDRRLQTVRFQSELMTPMIEIFLVHTAPRSQIDVLRDVDSTYHSWHPKLGWDYDHIFTASRVATEDAIQSTQSVYEDYGIDEERGAVVIVKPDGHVGMVTSVAAKEARTRICDWFDGILQGLSN</sequence>
<dbReference type="InterPro" id="IPR012941">
    <property type="entry name" value="Phe_hydrox_C_dim_dom"/>
</dbReference>
<evidence type="ECO:0000256" key="5">
    <source>
        <dbReference type="SAM" id="Phobius"/>
    </source>
</evidence>
<dbReference type="SUPFAM" id="SSF51905">
    <property type="entry name" value="FAD/NAD(P)-binding domain"/>
    <property type="match status" value="1"/>
</dbReference>
<dbReference type="PRINTS" id="PR00420">
    <property type="entry name" value="RNGMNOXGNASE"/>
</dbReference>
<keyword evidence="9" id="KW-1185">Reference proteome</keyword>
<dbReference type="GeneID" id="80866374"/>
<protein>
    <submittedName>
        <fullName evidence="8">FAD binding domain-containing protein</fullName>
    </submittedName>
</protein>
<dbReference type="InterPro" id="IPR036188">
    <property type="entry name" value="FAD/NAD-bd_sf"/>
</dbReference>
<dbReference type="Gene3D" id="3.40.30.20">
    <property type="match status" value="1"/>
</dbReference>
<proteinExistence type="inferred from homology"/>
<evidence type="ECO:0000256" key="1">
    <source>
        <dbReference type="ARBA" id="ARBA00007801"/>
    </source>
</evidence>
<dbReference type="RefSeq" id="XP_056028544.1">
    <property type="nucleotide sequence ID" value="XM_056171686.1"/>
</dbReference>
<dbReference type="Gene3D" id="3.50.50.60">
    <property type="entry name" value="FAD/NAD(P)-binding domain"/>
    <property type="match status" value="1"/>
</dbReference>
<evidence type="ECO:0000259" key="7">
    <source>
        <dbReference type="Pfam" id="PF07976"/>
    </source>
</evidence>
<gene>
    <name evidence="8" type="ORF">T069G_04476</name>
</gene>
<organism evidence="8 9">
    <name type="scientific">Trichoderma breve</name>
    <dbReference type="NCBI Taxonomy" id="2034170"/>
    <lineage>
        <taxon>Eukaryota</taxon>
        <taxon>Fungi</taxon>
        <taxon>Dikarya</taxon>
        <taxon>Ascomycota</taxon>
        <taxon>Pezizomycotina</taxon>
        <taxon>Sordariomycetes</taxon>
        <taxon>Hypocreomycetidae</taxon>
        <taxon>Hypocreales</taxon>
        <taxon>Hypocreaceae</taxon>
        <taxon>Trichoderma</taxon>
    </lineage>
</organism>
<dbReference type="PANTHER" id="PTHR43004">
    <property type="entry name" value="TRK SYSTEM POTASSIUM UPTAKE PROTEIN"/>
    <property type="match status" value="1"/>
</dbReference>
<accession>A0A9W9E577</accession>
<dbReference type="EMBL" id="JAOPEN010000003">
    <property type="protein sequence ID" value="KAJ4859488.1"/>
    <property type="molecule type" value="Genomic_DNA"/>
</dbReference>
<dbReference type="CDD" id="cd02979">
    <property type="entry name" value="PHOX_C"/>
    <property type="match status" value="1"/>
</dbReference>
<name>A0A9W9E577_9HYPO</name>
<keyword evidence="2" id="KW-0285">Flavoprotein</keyword>
<dbReference type="GO" id="GO:0071949">
    <property type="term" value="F:FAD binding"/>
    <property type="evidence" value="ECO:0007669"/>
    <property type="project" value="InterPro"/>
</dbReference>
<evidence type="ECO:0000313" key="8">
    <source>
        <dbReference type="EMBL" id="KAJ4859488.1"/>
    </source>
</evidence>
<feature type="domain" description="FAD-binding" evidence="6">
    <location>
        <begin position="9"/>
        <end position="87"/>
    </location>
</feature>
<dbReference type="Proteomes" id="UP001140511">
    <property type="component" value="Unassembled WGS sequence"/>
</dbReference>
<evidence type="ECO:0000256" key="2">
    <source>
        <dbReference type="ARBA" id="ARBA00022630"/>
    </source>
</evidence>
<evidence type="ECO:0000313" key="9">
    <source>
        <dbReference type="Proteomes" id="UP001140511"/>
    </source>
</evidence>
<keyword evidence="4" id="KW-0560">Oxidoreductase</keyword>
<dbReference type="InterPro" id="IPR036249">
    <property type="entry name" value="Thioredoxin-like_sf"/>
</dbReference>
<keyword evidence="3" id="KW-0274">FAD</keyword>
<evidence type="ECO:0000256" key="3">
    <source>
        <dbReference type="ARBA" id="ARBA00022827"/>
    </source>
</evidence>
<keyword evidence="5" id="KW-0812">Transmembrane</keyword>
<feature type="transmembrane region" description="Helical" evidence="5">
    <location>
        <begin position="12"/>
        <end position="33"/>
    </location>
</feature>
<reference evidence="8" key="1">
    <citation type="submission" date="2022-09" db="EMBL/GenBank/DDBJ databases">
        <title>Chromosome-level assembly of Trichoderma breve T069, a fungus used in development of biopesticide product.</title>
        <authorList>
            <person name="Lin R."/>
            <person name="Liu T."/>
        </authorList>
    </citation>
    <scope>NUCLEOTIDE SEQUENCE</scope>
    <source>
        <strain evidence="8">T069</strain>
    </source>
</reference>
<feature type="domain" description="FAD-binding" evidence="6">
    <location>
        <begin position="185"/>
        <end position="335"/>
    </location>
</feature>
<evidence type="ECO:0000259" key="6">
    <source>
        <dbReference type="Pfam" id="PF01494"/>
    </source>
</evidence>
<feature type="domain" description="Phenol hydroxylase-like C-terminal dimerisation" evidence="7">
    <location>
        <begin position="393"/>
        <end position="606"/>
    </location>
</feature>
<evidence type="ECO:0000256" key="4">
    <source>
        <dbReference type="ARBA" id="ARBA00023002"/>
    </source>
</evidence>
<keyword evidence="5" id="KW-0472">Membrane</keyword>
<dbReference type="Pfam" id="PF01494">
    <property type="entry name" value="FAD_binding_3"/>
    <property type="match status" value="2"/>
</dbReference>
<dbReference type="SUPFAM" id="SSF52833">
    <property type="entry name" value="Thioredoxin-like"/>
    <property type="match status" value="1"/>
</dbReference>
<dbReference type="AlphaFoldDB" id="A0A9W9E577"/>
<comment type="similarity">
    <text evidence="1">Belongs to the PheA/TfdB FAD monooxygenase family.</text>
</comment>
<dbReference type="GO" id="GO:0016709">
    <property type="term" value="F:oxidoreductase activity, acting on paired donors, with incorporation or reduction of molecular oxygen, NAD(P)H as one donor, and incorporation of one atom of oxygen"/>
    <property type="evidence" value="ECO:0007669"/>
    <property type="project" value="UniProtKB-ARBA"/>
</dbReference>
<dbReference type="PANTHER" id="PTHR43004:SF15">
    <property type="entry name" value="MONOOXYGENASE, PUTATIVE (AFU_ORTHOLOGUE AFUA_6G03030)-RELATED"/>
    <property type="match status" value="1"/>
</dbReference>
<dbReference type="Pfam" id="PF07976">
    <property type="entry name" value="Phe_hydrox_dim"/>
    <property type="match status" value="1"/>
</dbReference>
<dbReference type="InterPro" id="IPR002938">
    <property type="entry name" value="FAD-bd"/>
</dbReference>
<dbReference type="SUPFAM" id="SSF54373">
    <property type="entry name" value="FAD-linked reductases, C-terminal domain"/>
    <property type="match status" value="1"/>
</dbReference>
<dbReference type="InterPro" id="IPR038220">
    <property type="entry name" value="PHOX_C_sf"/>
</dbReference>
<comment type="caution">
    <text evidence="8">The sequence shown here is derived from an EMBL/GenBank/DDBJ whole genome shotgun (WGS) entry which is preliminary data.</text>
</comment>